<evidence type="ECO:0000313" key="1">
    <source>
        <dbReference type="EMBL" id="CCQ46865.1"/>
    </source>
</evidence>
<organism evidence="1 2">
    <name type="scientific">Pseudarthrobacter siccitolerans</name>
    <dbReference type="NCBI Taxonomy" id="861266"/>
    <lineage>
        <taxon>Bacteria</taxon>
        <taxon>Bacillati</taxon>
        <taxon>Actinomycetota</taxon>
        <taxon>Actinomycetes</taxon>
        <taxon>Micrococcales</taxon>
        <taxon>Micrococcaceae</taxon>
        <taxon>Pseudarthrobacter</taxon>
    </lineage>
</organism>
<sequence>MPSWQDQPQLPASWQRCDTRILPLWWERLCAQSGEQSAALYAAGLFTEDRRRPIAQWYNPAFNAALLVAPETSPEWPVQRFGIFYAPPDTGFVRIHSAPHEWNPRQPRKSPTEKEAFLAAIAEAERFLQVEMDFV</sequence>
<dbReference type="AlphaFoldDB" id="A0A024H3X0"/>
<keyword evidence="2" id="KW-1185">Reference proteome</keyword>
<reference evidence="2" key="1">
    <citation type="journal article" date="2014" name="Genome Announc.">
        <title>Genome Sequence of Arthrobacter siccitolerans 4J27, a Xeroprotectant-Producing Desiccation-Tolerant Microorganism.</title>
        <authorList>
            <person name="Manzanera M."/>
            <person name="Santa-Cruz-Calvo L."/>
            <person name="Vilchez J.I."/>
            <person name="Garcia-Fontana C."/>
            <person name="Silva-Castro G.A."/>
            <person name="Calvo C."/>
            <person name="Gonzalez-Lopez J."/>
        </authorList>
    </citation>
    <scope>NUCLEOTIDE SEQUENCE [LARGE SCALE GENOMIC DNA]</scope>
    <source>
        <strain evidence="2">4J27</strain>
    </source>
</reference>
<accession>A0A024H3X0</accession>
<protein>
    <submittedName>
        <fullName evidence="1">Uncharacterized protein</fullName>
    </submittedName>
</protein>
<dbReference type="Proteomes" id="UP000035722">
    <property type="component" value="Unassembled WGS sequence"/>
</dbReference>
<comment type="caution">
    <text evidence="1">The sequence shown here is derived from an EMBL/GenBank/DDBJ whole genome shotgun (WGS) entry which is preliminary data.</text>
</comment>
<evidence type="ECO:0000313" key="2">
    <source>
        <dbReference type="Proteomes" id="UP000035722"/>
    </source>
</evidence>
<gene>
    <name evidence="1" type="ORF">ARTSIC4J27_2839</name>
</gene>
<dbReference type="STRING" id="861266.ARTSIC4J27_2839"/>
<dbReference type="RefSeq" id="WP_050055953.1">
    <property type="nucleotide sequence ID" value="NZ_CAQI01000046.1"/>
</dbReference>
<name>A0A024H3X0_9MICC</name>
<proteinExistence type="predicted"/>
<dbReference type="OrthoDB" id="4964230at2"/>
<dbReference type="EMBL" id="CAQI01000046">
    <property type="protein sequence ID" value="CCQ46865.1"/>
    <property type="molecule type" value="Genomic_DNA"/>
</dbReference>